<dbReference type="AlphaFoldDB" id="A0A975HJW5"/>
<keyword evidence="6" id="KW-1185">Reference proteome</keyword>
<dbReference type="Proteomes" id="UP000664904">
    <property type="component" value="Chromosome"/>
</dbReference>
<dbReference type="CDD" id="cd00383">
    <property type="entry name" value="trans_reg_C"/>
    <property type="match status" value="1"/>
</dbReference>
<organism evidence="5 6">
    <name type="scientific">Pseudoalteromonas xiamenensis</name>
    <dbReference type="NCBI Taxonomy" id="882626"/>
    <lineage>
        <taxon>Bacteria</taxon>
        <taxon>Pseudomonadati</taxon>
        <taxon>Pseudomonadota</taxon>
        <taxon>Gammaproteobacteria</taxon>
        <taxon>Alteromonadales</taxon>
        <taxon>Pseudoalteromonadaceae</taxon>
        <taxon>Pseudoalteromonas</taxon>
    </lineage>
</organism>
<dbReference type="Pfam" id="PF00486">
    <property type="entry name" value="Trans_reg_C"/>
    <property type="match status" value="1"/>
</dbReference>
<evidence type="ECO:0000313" key="5">
    <source>
        <dbReference type="EMBL" id="QTH70344.1"/>
    </source>
</evidence>
<dbReference type="InterPro" id="IPR011044">
    <property type="entry name" value="Quino_amine_DH_bsu"/>
</dbReference>
<feature type="domain" description="OmpR/PhoB-type" evidence="4">
    <location>
        <begin position="10"/>
        <end position="108"/>
    </location>
</feature>
<dbReference type="PROSITE" id="PS51755">
    <property type="entry name" value="OMPR_PHOB"/>
    <property type="match status" value="1"/>
</dbReference>
<protein>
    <submittedName>
        <fullName evidence="5">Winged helix-turn-helix domain-containing protein</fullName>
    </submittedName>
</protein>
<feature type="DNA-binding region" description="OmpR/PhoB-type" evidence="2">
    <location>
        <begin position="10"/>
        <end position="108"/>
    </location>
</feature>
<dbReference type="SMART" id="SM00862">
    <property type="entry name" value="Trans_reg_C"/>
    <property type="match status" value="1"/>
</dbReference>
<dbReference type="Gene3D" id="1.10.10.10">
    <property type="entry name" value="Winged helix-like DNA-binding domain superfamily/Winged helix DNA-binding domain"/>
    <property type="match status" value="1"/>
</dbReference>
<evidence type="ECO:0000256" key="2">
    <source>
        <dbReference type="PROSITE-ProRule" id="PRU01091"/>
    </source>
</evidence>
<proteinExistence type="predicted"/>
<evidence type="ECO:0000256" key="3">
    <source>
        <dbReference type="SAM" id="Phobius"/>
    </source>
</evidence>
<dbReference type="InterPro" id="IPR016032">
    <property type="entry name" value="Sig_transdc_resp-reg_C-effctor"/>
</dbReference>
<reference evidence="5" key="1">
    <citation type="submission" date="2021-03" db="EMBL/GenBank/DDBJ databases">
        <title>Complete Genome of Pseudoalteromonas xiamenensis STKMTI.2, a new potential marine bacterium producing anti-Vibrio compounds.</title>
        <authorList>
            <person name="Handayani D.P."/>
            <person name="Isnansetyo A."/>
            <person name="Istiqomah I."/>
            <person name="Jumina J."/>
        </authorList>
    </citation>
    <scope>NUCLEOTIDE SEQUENCE</scope>
    <source>
        <strain evidence="5">STKMTI.2</strain>
    </source>
</reference>
<dbReference type="SUPFAM" id="SSF50969">
    <property type="entry name" value="YVTN repeat-like/Quinoprotein amine dehydrogenase"/>
    <property type="match status" value="1"/>
</dbReference>
<keyword evidence="3" id="KW-0812">Transmembrane</keyword>
<sequence length="648" mass="74862">MNEVSFSRTVKEVKFGAWVLDPKRQTISDGEYERELEPLLFKILCYLIINNDRIVTRQDLVDDVWCQKYVDDNAINRAMSELRRVLKSNKQRGIVIKTHYRKGYSFFLERDIVYHDVVVTANVTPNISASRPQNELKPARSHHWYYIAASVLLFVVCLAVYFQTTLVKTEPQPIIASDITVKYRENILSWLEGNYFLPKLHPSQHKLAFSYVPRNSKDQHLILRDLASGKEDKVALPGKQLEALGWSSTNNVLYYMSFKAGDNRQCELWKMDYSAPEHKHEKVMECDPNQLMVAGFNDKLIYERYGYRGNPELSVLVLRDLKNGDEFQITSPNVNSFGDKLLYFDAQNEKLYFERVQLDQSELFVTDIEGMEAQKLAVQSQRIWAANIVDGRFLTWFNSNENKFFRYDINGKNAIESVIPLSNEDFYYALLMSEMKVLAFTGSREWDIYTMDMDSQQLTSFATNDIKEFAFTSRNSTQAYLAGSKMNRSIVLVTGDQRTTINTDTKGVKQLIFGDDNQSLFLIGEHFIKQLDISTGTIVQEKLLEESIVDAFYAKEGYLGLIMHLDVRAPSTSVLYETKTNQLISFPVNNLQWFGFVGDDKYVIFNSENKLEILNSSFDVENELELSGFENKTYKHLFTIKGNEALIQ</sequence>
<evidence type="ECO:0000313" key="6">
    <source>
        <dbReference type="Proteomes" id="UP000664904"/>
    </source>
</evidence>
<keyword evidence="3" id="KW-0472">Membrane</keyword>
<dbReference type="RefSeq" id="WP_208841940.1">
    <property type="nucleotide sequence ID" value="NZ_CP072133.1"/>
</dbReference>
<evidence type="ECO:0000256" key="1">
    <source>
        <dbReference type="ARBA" id="ARBA00023125"/>
    </source>
</evidence>
<dbReference type="InterPro" id="IPR036388">
    <property type="entry name" value="WH-like_DNA-bd_sf"/>
</dbReference>
<dbReference type="KEGG" id="pxi:J5O05_09975"/>
<name>A0A975HJW5_9GAMM</name>
<dbReference type="GO" id="GO:0003677">
    <property type="term" value="F:DNA binding"/>
    <property type="evidence" value="ECO:0007669"/>
    <property type="project" value="UniProtKB-UniRule"/>
</dbReference>
<keyword evidence="3" id="KW-1133">Transmembrane helix</keyword>
<dbReference type="GO" id="GO:0006355">
    <property type="term" value="P:regulation of DNA-templated transcription"/>
    <property type="evidence" value="ECO:0007669"/>
    <property type="project" value="InterPro"/>
</dbReference>
<dbReference type="Gene3D" id="2.130.10.120">
    <property type="entry name" value="Prolyl oligopeptidase, N-terminal domain"/>
    <property type="match status" value="1"/>
</dbReference>
<dbReference type="InterPro" id="IPR001867">
    <property type="entry name" value="OmpR/PhoB-type_DNA-bd"/>
</dbReference>
<keyword evidence="1 2" id="KW-0238">DNA-binding</keyword>
<evidence type="ECO:0000259" key="4">
    <source>
        <dbReference type="PROSITE" id="PS51755"/>
    </source>
</evidence>
<dbReference type="SUPFAM" id="SSF82171">
    <property type="entry name" value="DPP6 N-terminal domain-like"/>
    <property type="match status" value="1"/>
</dbReference>
<dbReference type="SUPFAM" id="SSF46894">
    <property type="entry name" value="C-terminal effector domain of the bipartite response regulators"/>
    <property type="match status" value="1"/>
</dbReference>
<feature type="transmembrane region" description="Helical" evidence="3">
    <location>
        <begin position="144"/>
        <end position="162"/>
    </location>
</feature>
<gene>
    <name evidence="5" type="ORF">J5O05_09975</name>
</gene>
<dbReference type="EMBL" id="CP072133">
    <property type="protein sequence ID" value="QTH70344.1"/>
    <property type="molecule type" value="Genomic_DNA"/>
</dbReference>
<accession>A0A975HJW5</accession>
<dbReference type="GO" id="GO:0000160">
    <property type="term" value="P:phosphorelay signal transduction system"/>
    <property type="evidence" value="ECO:0007669"/>
    <property type="project" value="InterPro"/>
</dbReference>